<evidence type="ECO:0000313" key="3">
    <source>
        <dbReference type="Proteomes" id="UP000199137"/>
    </source>
</evidence>
<name>A0A1I5F899_9PSEU</name>
<dbReference type="GO" id="GO:0003677">
    <property type="term" value="F:DNA binding"/>
    <property type="evidence" value="ECO:0007669"/>
    <property type="project" value="UniProtKB-KW"/>
</dbReference>
<reference evidence="2 3" key="1">
    <citation type="submission" date="2016-10" db="EMBL/GenBank/DDBJ databases">
        <authorList>
            <person name="de Groot N.N."/>
        </authorList>
    </citation>
    <scope>NUCLEOTIDE SEQUENCE [LARGE SCALE GENOMIC DNA]</scope>
    <source>
        <strain evidence="2 3">DSM 44637</strain>
    </source>
</reference>
<dbReference type="SUPFAM" id="SSF46785">
    <property type="entry name" value="Winged helix' DNA-binding domain"/>
    <property type="match status" value="1"/>
</dbReference>
<dbReference type="Proteomes" id="UP000199137">
    <property type="component" value="Unassembled WGS sequence"/>
</dbReference>
<dbReference type="InterPro" id="IPR036390">
    <property type="entry name" value="WH_DNA-bd_sf"/>
</dbReference>
<dbReference type="AlphaFoldDB" id="A0A1I5F899"/>
<dbReference type="PANTHER" id="PTHR33164:SF95">
    <property type="entry name" value="TRANSCRIPTIONAL REGULATOR"/>
    <property type="match status" value="1"/>
</dbReference>
<dbReference type="Pfam" id="PF01047">
    <property type="entry name" value="MarR"/>
    <property type="match status" value="1"/>
</dbReference>
<evidence type="ECO:0000313" key="2">
    <source>
        <dbReference type="EMBL" id="SFO19869.1"/>
    </source>
</evidence>
<dbReference type="PANTHER" id="PTHR33164">
    <property type="entry name" value="TRANSCRIPTIONAL REGULATOR, MARR FAMILY"/>
    <property type="match status" value="1"/>
</dbReference>
<organism evidence="2 3">
    <name type="scientific">Amycolatopsis rubida</name>
    <dbReference type="NCBI Taxonomy" id="112413"/>
    <lineage>
        <taxon>Bacteria</taxon>
        <taxon>Bacillati</taxon>
        <taxon>Actinomycetota</taxon>
        <taxon>Actinomycetes</taxon>
        <taxon>Pseudonocardiales</taxon>
        <taxon>Pseudonocardiaceae</taxon>
        <taxon>Amycolatopsis</taxon>
    </lineage>
</organism>
<dbReference type="PROSITE" id="PS50995">
    <property type="entry name" value="HTH_MARR_2"/>
    <property type="match status" value="1"/>
</dbReference>
<dbReference type="InterPro" id="IPR036388">
    <property type="entry name" value="WH-like_DNA-bd_sf"/>
</dbReference>
<keyword evidence="2" id="KW-0238">DNA-binding</keyword>
<dbReference type="SMART" id="SM00347">
    <property type="entry name" value="HTH_MARR"/>
    <property type="match status" value="1"/>
</dbReference>
<dbReference type="Gene3D" id="1.10.10.10">
    <property type="entry name" value="Winged helix-like DNA-binding domain superfamily/Winged helix DNA-binding domain"/>
    <property type="match status" value="1"/>
</dbReference>
<proteinExistence type="predicted"/>
<feature type="domain" description="HTH marR-type" evidence="1">
    <location>
        <begin position="34"/>
        <end position="166"/>
    </location>
</feature>
<dbReference type="InterPro" id="IPR039422">
    <property type="entry name" value="MarR/SlyA-like"/>
</dbReference>
<dbReference type="InterPro" id="IPR000835">
    <property type="entry name" value="HTH_MarR-typ"/>
</dbReference>
<sequence>MVNVGLARLGMVNSDQHLGHGPPPPDTPGALRFQRTTSWLLAGAGKLVLQRWTGMLAGLELTSSQYKLLLTLDETGPLGQQRLAELVGIDPRNAVPIIETSVEQGLLIRQVDPADRRRRVLELAPTGRRFAKKLRSLSADIEEELLGPLDPADRVTLQRTLRALLDASDPHP</sequence>
<dbReference type="EMBL" id="FOWC01000001">
    <property type="protein sequence ID" value="SFO19869.1"/>
    <property type="molecule type" value="Genomic_DNA"/>
</dbReference>
<protein>
    <submittedName>
        <fullName evidence="2">DNA-binding transcriptional regulator, MarR family</fullName>
    </submittedName>
</protein>
<dbReference type="STRING" id="112413.SAMN05421854_101990"/>
<dbReference type="GO" id="GO:0003700">
    <property type="term" value="F:DNA-binding transcription factor activity"/>
    <property type="evidence" value="ECO:0007669"/>
    <property type="project" value="InterPro"/>
</dbReference>
<gene>
    <name evidence="2" type="ORF">SAMN05421854_101990</name>
</gene>
<dbReference type="GO" id="GO:0006950">
    <property type="term" value="P:response to stress"/>
    <property type="evidence" value="ECO:0007669"/>
    <property type="project" value="TreeGrafter"/>
</dbReference>
<accession>A0A1I5F899</accession>
<evidence type="ECO:0000259" key="1">
    <source>
        <dbReference type="PROSITE" id="PS50995"/>
    </source>
</evidence>